<dbReference type="InterPro" id="IPR029058">
    <property type="entry name" value="AB_hydrolase_fold"/>
</dbReference>
<dbReference type="EMBL" id="ML769597">
    <property type="protein sequence ID" value="KAE9392387.1"/>
    <property type="molecule type" value="Genomic_DNA"/>
</dbReference>
<evidence type="ECO:0000259" key="1">
    <source>
        <dbReference type="Pfam" id="PF00561"/>
    </source>
</evidence>
<dbReference type="GO" id="GO:0003824">
    <property type="term" value="F:catalytic activity"/>
    <property type="evidence" value="ECO:0007669"/>
    <property type="project" value="InterPro"/>
</dbReference>
<organism evidence="2 3">
    <name type="scientific">Gymnopus androsaceus JB14</name>
    <dbReference type="NCBI Taxonomy" id="1447944"/>
    <lineage>
        <taxon>Eukaryota</taxon>
        <taxon>Fungi</taxon>
        <taxon>Dikarya</taxon>
        <taxon>Basidiomycota</taxon>
        <taxon>Agaricomycotina</taxon>
        <taxon>Agaricomycetes</taxon>
        <taxon>Agaricomycetidae</taxon>
        <taxon>Agaricales</taxon>
        <taxon>Marasmiineae</taxon>
        <taxon>Omphalotaceae</taxon>
        <taxon>Gymnopus</taxon>
    </lineage>
</organism>
<dbReference type="GO" id="GO:0016020">
    <property type="term" value="C:membrane"/>
    <property type="evidence" value="ECO:0007669"/>
    <property type="project" value="TreeGrafter"/>
</dbReference>
<accession>A0A6A4H5G1</accession>
<dbReference type="PRINTS" id="PR00412">
    <property type="entry name" value="EPOXHYDRLASE"/>
</dbReference>
<name>A0A6A4H5G1_9AGAR</name>
<evidence type="ECO:0000313" key="2">
    <source>
        <dbReference type="EMBL" id="KAE9392387.1"/>
    </source>
</evidence>
<dbReference type="Pfam" id="PF00561">
    <property type="entry name" value="Abhydrolase_1"/>
    <property type="match status" value="1"/>
</dbReference>
<dbReference type="SUPFAM" id="SSF53474">
    <property type="entry name" value="alpha/beta-Hydrolases"/>
    <property type="match status" value="1"/>
</dbReference>
<gene>
    <name evidence="2" type="ORF">BT96DRAFT_959342</name>
</gene>
<dbReference type="InterPro" id="IPR000639">
    <property type="entry name" value="Epox_hydrolase-like"/>
</dbReference>
<dbReference type="Gene3D" id="3.40.50.1820">
    <property type="entry name" value="alpha/beta hydrolase"/>
    <property type="match status" value="1"/>
</dbReference>
<sequence length="339" mass="37889">MPTIKIDKLAGGPITFNYTISTPTSSSAKKIDPKLPTVLFLHPVYVPSQAFNFQFSDPKIRQFNLVAVDMRAHGETKGKVPKDFDQEMAAEDMAKFMTKMKLPPCHIFALSLGTIIALQMALSHPELIASLFLVSPLGLEEPAEAAEGRQAIYDAWAEGWRTNTPDQEELAYAVRGALELGFYDRNNTFVQAIVACILPLCMKAWNTAHLDDYRLTTLDIFLNRRSLTIEELKKIKVPVKLIQGLEDVAYPREYAEEFLHRLQDAGVDASLESIPGAPHFACIENHATVNPIFHEFVVQHTEGRVPPTTKETLSPWESVLKKKGWVKEPAVLGDDSDDE</sequence>
<reference evidence="2" key="1">
    <citation type="journal article" date="2019" name="Environ. Microbiol.">
        <title>Fungal ecological strategies reflected in gene transcription - a case study of two litter decomposers.</title>
        <authorList>
            <person name="Barbi F."/>
            <person name="Kohler A."/>
            <person name="Barry K."/>
            <person name="Baskaran P."/>
            <person name="Daum C."/>
            <person name="Fauchery L."/>
            <person name="Ihrmark K."/>
            <person name="Kuo A."/>
            <person name="LaButti K."/>
            <person name="Lipzen A."/>
            <person name="Morin E."/>
            <person name="Grigoriev I.V."/>
            <person name="Henrissat B."/>
            <person name="Lindahl B."/>
            <person name="Martin F."/>
        </authorList>
    </citation>
    <scope>NUCLEOTIDE SEQUENCE</scope>
    <source>
        <strain evidence="2">JB14</strain>
    </source>
</reference>
<dbReference type="OrthoDB" id="19657at2759"/>
<dbReference type="Proteomes" id="UP000799118">
    <property type="component" value="Unassembled WGS sequence"/>
</dbReference>
<proteinExistence type="predicted"/>
<dbReference type="AlphaFoldDB" id="A0A6A4H5G1"/>
<protein>
    <submittedName>
        <fullName evidence="2">Alpha/beta-hydrolase</fullName>
    </submittedName>
</protein>
<feature type="domain" description="AB hydrolase-1" evidence="1">
    <location>
        <begin position="62"/>
        <end position="199"/>
    </location>
</feature>
<keyword evidence="3" id="KW-1185">Reference proteome</keyword>
<evidence type="ECO:0000313" key="3">
    <source>
        <dbReference type="Proteomes" id="UP000799118"/>
    </source>
</evidence>
<dbReference type="PANTHER" id="PTHR43798:SF33">
    <property type="entry name" value="HYDROLASE, PUTATIVE (AFU_ORTHOLOGUE AFUA_2G14860)-RELATED"/>
    <property type="match status" value="1"/>
</dbReference>
<dbReference type="InterPro" id="IPR000073">
    <property type="entry name" value="AB_hydrolase_1"/>
</dbReference>
<dbReference type="PANTHER" id="PTHR43798">
    <property type="entry name" value="MONOACYLGLYCEROL LIPASE"/>
    <property type="match status" value="1"/>
</dbReference>
<dbReference type="InterPro" id="IPR050266">
    <property type="entry name" value="AB_hydrolase_sf"/>
</dbReference>